<dbReference type="GO" id="GO:0044773">
    <property type="term" value="P:mitotic DNA damage checkpoint signaling"/>
    <property type="evidence" value="ECO:0007669"/>
    <property type="project" value="TreeGrafter"/>
</dbReference>
<protein>
    <recommendedName>
        <fullName evidence="5">Protein kinase domain-containing protein</fullName>
    </recommendedName>
</protein>
<dbReference type="GO" id="GO:0005634">
    <property type="term" value="C:nucleus"/>
    <property type="evidence" value="ECO:0007669"/>
    <property type="project" value="TreeGrafter"/>
</dbReference>
<dbReference type="GO" id="GO:0005737">
    <property type="term" value="C:cytoplasm"/>
    <property type="evidence" value="ECO:0007669"/>
    <property type="project" value="TreeGrafter"/>
</dbReference>
<keyword evidence="7" id="KW-1185">Reference proteome</keyword>
<evidence type="ECO:0000313" key="7">
    <source>
        <dbReference type="Proteomes" id="UP000692954"/>
    </source>
</evidence>
<dbReference type="AlphaFoldDB" id="A0A8S1L0N1"/>
<evidence type="ECO:0000256" key="4">
    <source>
        <dbReference type="RuleBase" id="RU000304"/>
    </source>
</evidence>
<evidence type="ECO:0000313" key="6">
    <source>
        <dbReference type="EMBL" id="CAD8061268.1"/>
    </source>
</evidence>
<dbReference type="EMBL" id="CAJJDN010000015">
    <property type="protein sequence ID" value="CAD8061268.1"/>
    <property type="molecule type" value="Genomic_DNA"/>
</dbReference>
<dbReference type="Pfam" id="PF00069">
    <property type="entry name" value="Pkinase"/>
    <property type="match status" value="1"/>
</dbReference>
<dbReference type="InterPro" id="IPR017441">
    <property type="entry name" value="Protein_kinase_ATP_BS"/>
</dbReference>
<keyword evidence="2 3" id="KW-0067">ATP-binding</keyword>
<dbReference type="Proteomes" id="UP000692954">
    <property type="component" value="Unassembled WGS sequence"/>
</dbReference>
<evidence type="ECO:0000256" key="2">
    <source>
        <dbReference type="ARBA" id="ARBA00022840"/>
    </source>
</evidence>
<dbReference type="GO" id="GO:0004674">
    <property type="term" value="F:protein serine/threonine kinase activity"/>
    <property type="evidence" value="ECO:0007669"/>
    <property type="project" value="UniProtKB-KW"/>
</dbReference>
<comment type="similarity">
    <text evidence="4">Belongs to the protein kinase superfamily.</text>
</comment>
<name>A0A8S1L0N1_9CILI</name>
<dbReference type="SMART" id="SM00220">
    <property type="entry name" value="S_TKc"/>
    <property type="match status" value="1"/>
</dbReference>
<evidence type="ECO:0000256" key="3">
    <source>
        <dbReference type="PROSITE-ProRule" id="PRU10141"/>
    </source>
</evidence>
<feature type="binding site" evidence="3">
    <location>
        <position position="43"/>
    </location>
    <ligand>
        <name>ATP</name>
        <dbReference type="ChEBI" id="CHEBI:30616"/>
    </ligand>
</feature>
<accession>A0A8S1L0N1</accession>
<reference evidence="6" key="1">
    <citation type="submission" date="2021-01" db="EMBL/GenBank/DDBJ databases">
        <authorList>
            <consortium name="Genoscope - CEA"/>
            <person name="William W."/>
        </authorList>
    </citation>
    <scope>NUCLEOTIDE SEQUENCE</scope>
</reference>
<dbReference type="PROSITE" id="PS00107">
    <property type="entry name" value="PROTEIN_KINASE_ATP"/>
    <property type="match status" value="1"/>
</dbReference>
<keyword evidence="1 3" id="KW-0547">Nucleotide-binding</keyword>
<dbReference type="PROSITE" id="PS50011">
    <property type="entry name" value="PROTEIN_KINASE_DOM"/>
    <property type="match status" value="1"/>
</dbReference>
<proteinExistence type="inferred from homology"/>
<dbReference type="PROSITE" id="PS00108">
    <property type="entry name" value="PROTEIN_KINASE_ST"/>
    <property type="match status" value="1"/>
</dbReference>
<dbReference type="PANTHER" id="PTHR44167:SF24">
    <property type="entry name" value="SERINE_THREONINE-PROTEIN KINASE CHK2"/>
    <property type="match status" value="1"/>
</dbReference>
<gene>
    <name evidence="6" type="ORF">PSON_ATCC_30995.1.T0150217</name>
</gene>
<evidence type="ECO:0000256" key="1">
    <source>
        <dbReference type="ARBA" id="ARBA00022741"/>
    </source>
</evidence>
<evidence type="ECO:0000259" key="5">
    <source>
        <dbReference type="PROSITE" id="PS50011"/>
    </source>
</evidence>
<keyword evidence="4" id="KW-0808">Transferase</keyword>
<keyword evidence="4" id="KW-0723">Serine/threonine-protein kinase</keyword>
<dbReference type="OrthoDB" id="7869584at2759"/>
<dbReference type="PANTHER" id="PTHR44167">
    <property type="entry name" value="OVARIAN-SPECIFIC SERINE/THREONINE-PROTEIN KINASE LOK-RELATED"/>
    <property type="match status" value="1"/>
</dbReference>
<sequence length="388" mass="45966">MQDPSILKINSKDYKILARIGEGSFGKVYKAQQFQNNQTVAIKVQNRITESEKQLVNVFLKNKFKNLVNIFDYEEQYEQQTQKIRIIIVMEYCRVSLYDYILKNPLKPKDARYVMKEIINGIEELHKLGLAHRDIKPENILIFELEDQGRIQEIYKICDFGTTKEFDKLVTKQVGTPYYLAPEQIQNNQQELYSESIDIWAFGSVMYELFTRTPLFNGNTAIEIYDKIMNLNINEKIDSLIDLDFKYKQLLKQMLNRNPQYRIKIQEIKNLVNEVKSISVDKKPKVNIDNTFFKEQKLKLKPPTQVNQSFNNGHNLQNPQFFPQNLNKQNNIQNQRTFINSQNQQPRKPICVYQNVCQIPQFQNQQRNFLHFSHQKRSSAPEMANYQQ</sequence>
<keyword evidence="4" id="KW-0418">Kinase</keyword>
<dbReference type="InterPro" id="IPR008271">
    <property type="entry name" value="Ser/Thr_kinase_AS"/>
</dbReference>
<dbReference type="InterPro" id="IPR000719">
    <property type="entry name" value="Prot_kinase_dom"/>
</dbReference>
<organism evidence="6 7">
    <name type="scientific">Paramecium sonneborni</name>
    <dbReference type="NCBI Taxonomy" id="65129"/>
    <lineage>
        <taxon>Eukaryota</taxon>
        <taxon>Sar</taxon>
        <taxon>Alveolata</taxon>
        <taxon>Ciliophora</taxon>
        <taxon>Intramacronucleata</taxon>
        <taxon>Oligohymenophorea</taxon>
        <taxon>Peniculida</taxon>
        <taxon>Parameciidae</taxon>
        <taxon>Paramecium</taxon>
    </lineage>
</organism>
<feature type="domain" description="Protein kinase" evidence="5">
    <location>
        <begin position="14"/>
        <end position="293"/>
    </location>
</feature>
<comment type="caution">
    <text evidence="6">The sequence shown here is derived from an EMBL/GenBank/DDBJ whole genome shotgun (WGS) entry which is preliminary data.</text>
</comment>
<dbReference type="GO" id="GO:0005524">
    <property type="term" value="F:ATP binding"/>
    <property type="evidence" value="ECO:0007669"/>
    <property type="project" value="UniProtKB-UniRule"/>
</dbReference>